<feature type="transmembrane region" description="Helical" evidence="1">
    <location>
        <begin position="116"/>
        <end position="144"/>
    </location>
</feature>
<organism evidence="3 5">
    <name type="scientific">Bursaphelenchus xylophilus</name>
    <name type="common">Pinewood nematode worm</name>
    <name type="synonym">Aphelenchoides xylophilus</name>
    <dbReference type="NCBI Taxonomy" id="6326"/>
    <lineage>
        <taxon>Eukaryota</taxon>
        <taxon>Metazoa</taxon>
        <taxon>Ecdysozoa</taxon>
        <taxon>Nematoda</taxon>
        <taxon>Chromadorea</taxon>
        <taxon>Rhabditida</taxon>
        <taxon>Tylenchina</taxon>
        <taxon>Tylenchomorpha</taxon>
        <taxon>Aphelenchoidea</taxon>
        <taxon>Aphelenchoididae</taxon>
        <taxon>Bursaphelenchus</taxon>
    </lineage>
</organism>
<evidence type="ECO:0000313" key="4">
    <source>
        <dbReference type="Proteomes" id="UP000659654"/>
    </source>
</evidence>
<protein>
    <submittedName>
        <fullName evidence="2">(pine wood nematode) hypothetical protein</fullName>
    </submittedName>
</protein>
<keyword evidence="1" id="KW-1133">Transmembrane helix</keyword>
<feature type="transmembrane region" description="Helical" evidence="1">
    <location>
        <begin position="71"/>
        <end position="96"/>
    </location>
</feature>
<dbReference type="EMBL" id="CAJFDI010000001">
    <property type="protein sequence ID" value="CAD5212184.1"/>
    <property type="molecule type" value="Genomic_DNA"/>
</dbReference>
<dbReference type="EMBL" id="CAJFCV020000001">
    <property type="protein sequence ID" value="CAG9089967.1"/>
    <property type="molecule type" value="Genomic_DNA"/>
</dbReference>
<reference evidence="5" key="1">
    <citation type="submission" date="2016-11" db="UniProtKB">
        <authorList>
            <consortium name="WormBaseParasite"/>
        </authorList>
    </citation>
    <scope>IDENTIFICATION</scope>
</reference>
<proteinExistence type="predicted"/>
<keyword evidence="1" id="KW-0812">Transmembrane</keyword>
<keyword evidence="4" id="KW-1185">Reference proteome</keyword>
<evidence type="ECO:0000256" key="1">
    <source>
        <dbReference type="SAM" id="Phobius"/>
    </source>
</evidence>
<dbReference type="Proteomes" id="UP000095284">
    <property type="component" value="Unplaced"/>
</dbReference>
<dbReference type="OrthoDB" id="5823731at2759"/>
<dbReference type="WBParaSite" id="BXY_0697600.1">
    <property type="protein sequence ID" value="BXY_0697600.1"/>
    <property type="gene ID" value="BXY_0697600"/>
</dbReference>
<evidence type="ECO:0000313" key="3">
    <source>
        <dbReference type="Proteomes" id="UP000095284"/>
    </source>
</evidence>
<dbReference type="SMR" id="A0A1I7S1U8"/>
<name>A0A1I7S1U8_BURXY</name>
<accession>A0A1I7S1U8</accession>
<reference evidence="2" key="2">
    <citation type="submission" date="2020-09" db="EMBL/GenBank/DDBJ databases">
        <authorList>
            <person name="Kikuchi T."/>
        </authorList>
    </citation>
    <scope>NUCLEOTIDE SEQUENCE</scope>
    <source>
        <strain evidence="2">Ka4C1</strain>
    </source>
</reference>
<sequence>MFTSSWHYFPRHGERLGVIVKGCTQVTCQVYWDSRPEWEDTVAVMLWIAFLIGIVLLTWTVVAYSCLFTPGFFVGTTILSALATICLLIGVSLFGAKNGSETVTHADNTDWLTSVGFSFWFAITATALFFGTTILSLTAAVVFYSMKLYR</sequence>
<dbReference type="Gene3D" id="1.20.140.150">
    <property type="match status" value="1"/>
</dbReference>
<feature type="transmembrane region" description="Helical" evidence="1">
    <location>
        <begin position="42"/>
        <end position="64"/>
    </location>
</feature>
<keyword evidence="1" id="KW-0472">Membrane</keyword>
<dbReference type="AlphaFoldDB" id="A0A1I7S1U8"/>
<gene>
    <name evidence="2" type="ORF">BXYJ_LOCUS2793</name>
</gene>
<dbReference type="Proteomes" id="UP000582659">
    <property type="component" value="Unassembled WGS sequence"/>
</dbReference>
<evidence type="ECO:0000313" key="5">
    <source>
        <dbReference type="WBParaSite" id="BXY_0697600.1"/>
    </source>
</evidence>
<evidence type="ECO:0000313" key="2">
    <source>
        <dbReference type="EMBL" id="CAD5212184.1"/>
    </source>
</evidence>
<dbReference type="Proteomes" id="UP000659654">
    <property type="component" value="Unassembled WGS sequence"/>
</dbReference>